<dbReference type="GO" id="GO:0043953">
    <property type="term" value="P:protein transport by the Tat complex"/>
    <property type="evidence" value="ECO:0007669"/>
    <property type="project" value="UniProtKB-UniRule"/>
</dbReference>
<dbReference type="NCBIfam" id="TIGR01411">
    <property type="entry name" value="tatAE"/>
    <property type="match status" value="1"/>
</dbReference>
<dbReference type="EMBL" id="FONL01000003">
    <property type="protein sequence ID" value="SFE28632.1"/>
    <property type="molecule type" value="Genomic_DNA"/>
</dbReference>
<evidence type="ECO:0000256" key="7">
    <source>
        <dbReference type="ARBA" id="ARBA00023010"/>
    </source>
</evidence>
<evidence type="ECO:0000256" key="5">
    <source>
        <dbReference type="ARBA" id="ARBA00022927"/>
    </source>
</evidence>
<keyword evidence="4 9" id="KW-0812">Transmembrane</keyword>
<comment type="similarity">
    <text evidence="9">Belongs to the TatA/E family.</text>
</comment>
<evidence type="ECO:0000256" key="2">
    <source>
        <dbReference type="ARBA" id="ARBA00022448"/>
    </source>
</evidence>
<dbReference type="Gene3D" id="1.20.5.3310">
    <property type="match status" value="1"/>
</dbReference>
<evidence type="ECO:0000256" key="1">
    <source>
        <dbReference type="ARBA" id="ARBA00004162"/>
    </source>
</evidence>
<accession>A0A1I1ZAP2</accession>
<keyword evidence="12" id="KW-1185">Reference proteome</keyword>
<keyword evidence="7 9" id="KW-0811">Translocation</keyword>
<dbReference type="HAMAP" id="MF_00236">
    <property type="entry name" value="TatA_E"/>
    <property type="match status" value="1"/>
</dbReference>
<evidence type="ECO:0000256" key="3">
    <source>
        <dbReference type="ARBA" id="ARBA00022475"/>
    </source>
</evidence>
<keyword evidence="2 9" id="KW-0813">Transport</keyword>
<comment type="function">
    <text evidence="9">Part of the twin-arginine translocation (Tat) system that transports large folded proteins containing a characteristic twin-arginine motif in their signal peptide across membranes. TatA could form the protein-conducting channel of the Tat system.</text>
</comment>
<dbReference type="PANTHER" id="PTHR42982:SF1">
    <property type="entry name" value="SEC-INDEPENDENT PROTEIN TRANSLOCASE PROTEIN TATA"/>
    <property type="match status" value="1"/>
</dbReference>
<dbReference type="Pfam" id="PF02416">
    <property type="entry name" value="TatA_B_E"/>
    <property type="match status" value="1"/>
</dbReference>
<evidence type="ECO:0000256" key="10">
    <source>
        <dbReference type="SAM" id="MobiDB-lite"/>
    </source>
</evidence>
<evidence type="ECO:0000313" key="11">
    <source>
        <dbReference type="EMBL" id="SFE28632.1"/>
    </source>
</evidence>
<dbReference type="GO" id="GO:0033281">
    <property type="term" value="C:TAT protein transport complex"/>
    <property type="evidence" value="ECO:0007669"/>
    <property type="project" value="UniProtKB-UniRule"/>
</dbReference>
<dbReference type="Proteomes" id="UP000198896">
    <property type="component" value="Unassembled WGS sequence"/>
</dbReference>
<keyword evidence="3 9" id="KW-1003">Cell membrane</keyword>
<reference evidence="11 12" key="1">
    <citation type="submission" date="2016-10" db="EMBL/GenBank/DDBJ databases">
        <authorList>
            <person name="de Groot N.N."/>
        </authorList>
    </citation>
    <scope>NUCLEOTIDE SEQUENCE [LARGE SCALE GENOMIC DNA]</scope>
    <source>
        <strain evidence="11 12">DSM 9236</strain>
    </source>
</reference>
<keyword evidence="6 9" id="KW-1133">Transmembrane helix</keyword>
<comment type="subcellular location">
    <subcellularLocation>
        <location evidence="1 9">Cell membrane</location>
        <topology evidence="1 9">Single-pass membrane protein</topology>
    </subcellularLocation>
</comment>
<keyword evidence="5 9" id="KW-0653">Protein transport</keyword>
<name>A0A1I1ZAP2_9FIRM</name>
<dbReference type="InterPro" id="IPR006312">
    <property type="entry name" value="TatA/E"/>
</dbReference>
<evidence type="ECO:0000256" key="9">
    <source>
        <dbReference type="HAMAP-Rule" id="MF_00236"/>
    </source>
</evidence>
<proteinExistence type="inferred from homology"/>
<dbReference type="STRING" id="1123323.SAMN05216245_103199"/>
<comment type="subunit">
    <text evidence="9">Forms a complex with TatC.</text>
</comment>
<evidence type="ECO:0000313" key="12">
    <source>
        <dbReference type="Proteomes" id="UP000198896"/>
    </source>
</evidence>
<evidence type="ECO:0000256" key="4">
    <source>
        <dbReference type="ARBA" id="ARBA00022692"/>
    </source>
</evidence>
<dbReference type="PANTHER" id="PTHR42982">
    <property type="entry name" value="SEC-INDEPENDENT PROTEIN TRANSLOCASE PROTEIN TATA"/>
    <property type="match status" value="1"/>
</dbReference>
<sequence length="61" mass="6244">MRLGTTEILLILVIALVVFGSSRLSGVGKALGTSIREFKEEVKSTGNAEGGEGNVGKPAGK</sequence>
<protein>
    <recommendedName>
        <fullName evidence="9">Sec-independent protein translocase protein TatA</fullName>
    </recommendedName>
</protein>
<gene>
    <name evidence="9" type="primary">tatA</name>
    <name evidence="11" type="ORF">SAMN05216245_103199</name>
</gene>
<organism evidence="11 12">
    <name type="scientific">Succiniclasticum ruminis DSM 9236</name>
    <dbReference type="NCBI Taxonomy" id="1123323"/>
    <lineage>
        <taxon>Bacteria</taxon>
        <taxon>Bacillati</taxon>
        <taxon>Bacillota</taxon>
        <taxon>Negativicutes</taxon>
        <taxon>Acidaminococcales</taxon>
        <taxon>Acidaminococcaceae</taxon>
        <taxon>Succiniclasticum</taxon>
    </lineage>
</organism>
<evidence type="ECO:0000256" key="6">
    <source>
        <dbReference type="ARBA" id="ARBA00022989"/>
    </source>
</evidence>
<feature type="region of interest" description="Disordered" evidence="10">
    <location>
        <begin position="42"/>
        <end position="61"/>
    </location>
</feature>
<evidence type="ECO:0000256" key="8">
    <source>
        <dbReference type="ARBA" id="ARBA00023136"/>
    </source>
</evidence>
<dbReference type="OrthoDB" id="9800908at2"/>
<dbReference type="RefSeq" id="WP_093913018.1">
    <property type="nucleotide sequence ID" value="NZ_FONL01000003.1"/>
</dbReference>
<dbReference type="InterPro" id="IPR003369">
    <property type="entry name" value="TatA/B/E"/>
</dbReference>
<dbReference type="GO" id="GO:0008320">
    <property type="term" value="F:protein transmembrane transporter activity"/>
    <property type="evidence" value="ECO:0007669"/>
    <property type="project" value="UniProtKB-UniRule"/>
</dbReference>
<keyword evidence="8 9" id="KW-0472">Membrane</keyword>
<dbReference type="AlphaFoldDB" id="A0A1I1ZAP2"/>